<proteinExistence type="predicted"/>
<organism evidence="2">
    <name type="scientific">Solanum chilense</name>
    <name type="common">Tomato</name>
    <name type="synonym">Lycopersicon chilense</name>
    <dbReference type="NCBI Taxonomy" id="4083"/>
    <lineage>
        <taxon>Eukaryota</taxon>
        <taxon>Viridiplantae</taxon>
        <taxon>Streptophyta</taxon>
        <taxon>Embryophyta</taxon>
        <taxon>Tracheophyta</taxon>
        <taxon>Spermatophyta</taxon>
        <taxon>Magnoliopsida</taxon>
        <taxon>eudicotyledons</taxon>
        <taxon>Gunneridae</taxon>
        <taxon>Pentapetalae</taxon>
        <taxon>asterids</taxon>
        <taxon>lamiids</taxon>
        <taxon>Solanales</taxon>
        <taxon>Solanaceae</taxon>
        <taxon>Solanoideae</taxon>
        <taxon>Solaneae</taxon>
        <taxon>Solanum</taxon>
        <taxon>Solanum subgen. Lycopersicon</taxon>
    </lineage>
</organism>
<comment type="caution">
    <text evidence="2">The sequence shown here is derived from an EMBL/GenBank/DDBJ whole genome shotgun (WGS) entry which is preliminary data.</text>
</comment>
<name>A0A6N2ATD4_SOLCI</name>
<dbReference type="AlphaFoldDB" id="A0A6N2ATD4"/>
<feature type="region of interest" description="Disordered" evidence="1">
    <location>
        <begin position="64"/>
        <end position="97"/>
    </location>
</feature>
<evidence type="ECO:0000313" key="2">
    <source>
        <dbReference type="EMBL" id="TMW84804.1"/>
    </source>
</evidence>
<protein>
    <submittedName>
        <fullName evidence="2">Uncharacterized protein</fullName>
    </submittedName>
</protein>
<feature type="compositionally biased region" description="Basic and acidic residues" evidence="1">
    <location>
        <begin position="83"/>
        <end position="97"/>
    </location>
</feature>
<reference evidence="2" key="1">
    <citation type="submission" date="2019-05" db="EMBL/GenBank/DDBJ databases">
        <title>The de novo reference genome and transcriptome assemblies of the wild tomato species Solanum chilense.</title>
        <authorList>
            <person name="Stam R."/>
            <person name="Nosenko T."/>
            <person name="Hoerger A.C."/>
            <person name="Stephan W."/>
            <person name="Seidel M.A."/>
            <person name="Kuhn J.M.M."/>
            <person name="Haberer G."/>
            <person name="Tellier A."/>
        </authorList>
    </citation>
    <scope>NUCLEOTIDE SEQUENCE</scope>
    <source>
        <tissue evidence="2">Mature leaves</tissue>
    </source>
</reference>
<accession>A0A6N2ATD4</accession>
<dbReference type="EMBL" id="RXGB01008428">
    <property type="protein sequence ID" value="TMW84804.1"/>
    <property type="molecule type" value="Genomic_DNA"/>
</dbReference>
<sequence>MDASSPSMRFTTDMSLHVNTVDKLPSFSIGLIQDFGVNVALWQNPNKFQMNINGRIEIQEKKCNGRETKRKAITSESEVSEPEIDRSEEHQDHQVST</sequence>
<evidence type="ECO:0000256" key="1">
    <source>
        <dbReference type="SAM" id="MobiDB-lite"/>
    </source>
</evidence>
<gene>
    <name evidence="2" type="ORF">EJD97_024346</name>
</gene>